<evidence type="ECO:0000313" key="7">
    <source>
        <dbReference type="EMBL" id="ORY86409.1"/>
    </source>
</evidence>
<evidence type="ECO:0000313" key="8">
    <source>
        <dbReference type="Proteomes" id="UP000193685"/>
    </source>
</evidence>
<comment type="function">
    <text evidence="1">Required for respiratory activity and maintenance and expression of the mitochondrial genome.</text>
</comment>
<feature type="compositionally biased region" description="Basic and acidic residues" evidence="6">
    <location>
        <begin position="68"/>
        <end position="77"/>
    </location>
</feature>
<dbReference type="InterPro" id="IPR035931">
    <property type="entry name" value="YlxR-like_sf"/>
</dbReference>
<proteinExistence type="inferred from homology"/>
<organism evidence="7 8">
    <name type="scientific">Protomyces lactucae-debilis</name>
    <dbReference type="NCBI Taxonomy" id="2754530"/>
    <lineage>
        <taxon>Eukaryota</taxon>
        <taxon>Fungi</taxon>
        <taxon>Dikarya</taxon>
        <taxon>Ascomycota</taxon>
        <taxon>Taphrinomycotina</taxon>
        <taxon>Taphrinomycetes</taxon>
        <taxon>Taphrinales</taxon>
        <taxon>Protomycetaceae</taxon>
        <taxon>Protomyces</taxon>
    </lineage>
</organism>
<evidence type="ECO:0000256" key="2">
    <source>
        <dbReference type="ARBA" id="ARBA00004173"/>
    </source>
</evidence>
<protein>
    <recommendedName>
        <fullName evidence="4">Required for respiratory growth protein 8, mitochondrial</fullName>
    </recommendedName>
</protein>
<dbReference type="Pfam" id="PF17068">
    <property type="entry name" value="RRG8"/>
    <property type="match status" value="1"/>
</dbReference>
<accession>A0A1Y2FR52</accession>
<feature type="compositionally biased region" description="Basic residues" evidence="6">
    <location>
        <begin position="42"/>
        <end position="61"/>
    </location>
</feature>
<dbReference type="Proteomes" id="UP000193685">
    <property type="component" value="Unassembled WGS sequence"/>
</dbReference>
<dbReference type="AlphaFoldDB" id="A0A1Y2FR52"/>
<comment type="subcellular location">
    <subcellularLocation>
        <location evidence="2">Mitochondrion</location>
    </subcellularLocation>
</comment>
<evidence type="ECO:0000256" key="6">
    <source>
        <dbReference type="SAM" id="MobiDB-lite"/>
    </source>
</evidence>
<dbReference type="InterPro" id="IPR031415">
    <property type="entry name" value="Rrg8"/>
</dbReference>
<evidence type="ECO:0000256" key="3">
    <source>
        <dbReference type="ARBA" id="ARBA00006716"/>
    </source>
</evidence>
<comment type="similarity">
    <text evidence="3">Belongs to the RRG8 family.</text>
</comment>
<dbReference type="OrthoDB" id="3363286at2759"/>
<dbReference type="SUPFAM" id="SSF64376">
    <property type="entry name" value="YlxR-like"/>
    <property type="match status" value="1"/>
</dbReference>
<dbReference type="GO" id="GO:0005739">
    <property type="term" value="C:mitochondrion"/>
    <property type="evidence" value="ECO:0007669"/>
    <property type="project" value="UniProtKB-SubCell"/>
</dbReference>
<evidence type="ECO:0000256" key="1">
    <source>
        <dbReference type="ARBA" id="ARBA00003548"/>
    </source>
</evidence>
<feature type="region of interest" description="Disordered" evidence="6">
    <location>
        <begin position="1"/>
        <end position="77"/>
    </location>
</feature>
<dbReference type="RefSeq" id="XP_040727591.1">
    <property type="nucleotide sequence ID" value="XM_040870969.1"/>
</dbReference>
<keyword evidence="5" id="KW-0496">Mitochondrion</keyword>
<evidence type="ECO:0000256" key="5">
    <source>
        <dbReference type="ARBA" id="ARBA00023128"/>
    </source>
</evidence>
<sequence length="196" mass="22809">MSSVGPSADVLTELLRPSKLPDSIKERPKQESFIFGREYDKHKGKPRKASLHIKPTPKQRHALAQLSNEDKSRRKQLRDNKHAQILASPVRLCAYTRTRMPRALMIPLSLCPHPSNKDEDWIMPDFERKVPGKHVYVTNSSKILEALGSGKNAWKRLQIEDDEPLSTRKVVWRPDMIEHVKREMVRCKWLVQELYD</sequence>
<comment type="caution">
    <text evidence="7">The sequence shown here is derived from an EMBL/GenBank/DDBJ whole genome shotgun (WGS) entry which is preliminary data.</text>
</comment>
<reference evidence="7 8" key="1">
    <citation type="submission" date="2016-07" db="EMBL/GenBank/DDBJ databases">
        <title>Pervasive Adenine N6-methylation of Active Genes in Fungi.</title>
        <authorList>
            <consortium name="DOE Joint Genome Institute"/>
            <person name="Mondo S.J."/>
            <person name="Dannebaum R.O."/>
            <person name="Kuo R.C."/>
            <person name="Labutti K."/>
            <person name="Haridas S."/>
            <person name="Kuo A."/>
            <person name="Salamov A."/>
            <person name="Ahrendt S.R."/>
            <person name="Lipzen A."/>
            <person name="Sullivan W."/>
            <person name="Andreopoulos W.B."/>
            <person name="Clum A."/>
            <person name="Lindquist E."/>
            <person name="Daum C."/>
            <person name="Ramamoorthy G.K."/>
            <person name="Gryganskyi A."/>
            <person name="Culley D."/>
            <person name="Magnuson J.K."/>
            <person name="James T.Y."/>
            <person name="O'Malley M.A."/>
            <person name="Stajich J.E."/>
            <person name="Spatafora J.W."/>
            <person name="Visel A."/>
            <person name="Grigoriev I.V."/>
        </authorList>
    </citation>
    <scope>NUCLEOTIDE SEQUENCE [LARGE SCALE GENOMIC DNA]</scope>
    <source>
        <strain evidence="7 8">12-1054</strain>
    </source>
</reference>
<gene>
    <name evidence="7" type="ORF">BCR37DRAFT_391184</name>
</gene>
<evidence type="ECO:0000256" key="4">
    <source>
        <dbReference type="ARBA" id="ARBA00013944"/>
    </source>
</evidence>
<dbReference type="GeneID" id="63787568"/>
<dbReference type="EMBL" id="MCFI01000003">
    <property type="protein sequence ID" value="ORY86409.1"/>
    <property type="molecule type" value="Genomic_DNA"/>
</dbReference>
<keyword evidence="8" id="KW-1185">Reference proteome</keyword>
<name>A0A1Y2FR52_PROLT</name>